<dbReference type="AlphaFoldDB" id="T1K0V6"/>
<feature type="region of interest" description="Disordered" evidence="1">
    <location>
        <begin position="134"/>
        <end position="175"/>
    </location>
</feature>
<dbReference type="HOGENOM" id="CLU_1534515_0_0_1"/>
<proteinExistence type="predicted"/>
<dbReference type="EMBL" id="CAEY01001145">
    <property type="status" value="NOT_ANNOTATED_CDS"/>
    <property type="molecule type" value="Genomic_DNA"/>
</dbReference>
<name>T1K0V6_TETUR</name>
<reference evidence="4" key="1">
    <citation type="submission" date="2011-08" db="EMBL/GenBank/DDBJ databases">
        <authorList>
            <person name="Rombauts S."/>
        </authorList>
    </citation>
    <scope>NUCLEOTIDE SEQUENCE</scope>
    <source>
        <strain evidence="4">London</strain>
    </source>
</reference>
<organism evidence="3 4">
    <name type="scientific">Tetranychus urticae</name>
    <name type="common">Two-spotted spider mite</name>
    <dbReference type="NCBI Taxonomy" id="32264"/>
    <lineage>
        <taxon>Eukaryota</taxon>
        <taxon>Metazoa</taxon>
        <taxon>Ecdysozoa</taxon>
        <taxon>Arthropoda</taxon>
        <taxon>Chelicerata</taxon>
        <taxon>Arachnida</taxon>
        <taxon>Acari</taxon>
        <taxon>Acariformes</taxon>
        <taxon>Trombidiformes</taxon>
        <taxon>Prostigmata</taxon>
        <taxon>Eleutherengona</taxon>
        <taxon>Raphignathae</taxon>
        <taxon>Tetranychoidea</taxon>
        <taxon>Tetranychidae</taxon>
        <taxon>Tetranychus</taxon>
    </lineage>
</organism>
<keyword evidence="4" id="KW-1185">Reference proteome</keyword>
<keyword evidence="2" id="KW-0472">Membrane</keyword>
<feature type="transmembrane region" description="Helical" evidence="2">
    <location>
        <begin position="85"/>
        <end position="104"/>
    </location>
</feature>
<evidence type="ECO:0000313" key="4">
    <source>
        <dbReference type="Proteomes" id="UP000015104"/>
    </source>
</evidence>
<feature type="transmembrane region" description="Helical" evidence="2">
    <location>
        <begin position="56"/>
        <end position="79"/>
    </location>
</feature>
<protein>
    <submittedName>
        <fullName evidence="3">Uncharacterized protein</fullName>
    </submittedName>
</protein>
<feature type="compositionally biased region" description="Low complexity" evidence="1">
    <location>
        <begin position="32"/>
        <end position="43"/>
    </location>
</feature>
<keyword evidence="2" id="KW-0812">Transmembrane</keyword>
<evidence type="ECO:0000313" key="3">
    <source>
        <dbReference type="EnsemblMetazoa" id="tetur03g09220.1"/>
    </source>
</evidence>
<sequence length="175" mass="18655">MISAMPAVAVRREREKNRQGKLVGDPFGRAGSSTTSSNRLNSSNNIANEEKHHLRFLIYTSVGCLVIGLISLLIGIVTFKLATQIIGIVFIGLGGLFCIIKIILNGKSNSSPATTLESNNNHLNLAKTSLTQPLVGSKQPNKQSSISSHTKSTVESADCSNPMLSSTTEQCLEAS</sequence>
<dbReference type="EnsemblMetazoa" id="tetur03g09220.1">
    <property type="protein sequence ID" value="tetur03g09220.1"/>
    <property type="gene ID" value="tetur03g09220"/>
</dbReference>
<evidence type="ECO:0000256" key="2">
    <source>
        <dbReference type="SAM" id="Phobius"/>
    </source>
</evidence>
<accession>T1K0V6</accession>
<evidence type="ECO:0000256" key="1">
    <source>
        <dbReference type="SAM" id="MobiDB-lite"/>
    </source>
</evidence>
<reference evidence="3" key="2">
    <citation type="submission" date="2015-06" db="UniProtKB">
        <authorList>
            <consortium name="EnsemblMetazoa"/>
        </authorList>
    </citation>
    <scope>IDENTIFICATION</scope>
</reference>
<feature type="region of interest" description="Disordered" evidence="1">
    <location>
        <begin position="1"/>
        <end position="43"/>
    </location>
</feature>
<dbReference type="Proteomes" id="UP000015104">
    <property type="component" value="Unassembled WGS sequence"/>
</dbReference>
<keyword evidence="2" id="KW-1133">Transmembrane helix</keyword>